<evidence type="ECO:0000313" key="1">
    <source>
        <dbReference type="EMBL" id="SHF53888.1"/>
    </source>
</evidence>
<organism evidence="1 2">
    <name type="scientific">Cnuella takakiae</name>
    <dbReference type="NCBI Taxonomy" id="1302690"/>
    <lineage>
        <taxon>Bacteria</taxon>
        <taxon>Pseudomonadati</taxon>
        <taxon>Bacteroidota</taxon>
        <taxon>Chitinophagia</taxon>
        <taxon>Chitinophagales</taxon>
        <taxon>Chitinophagaceae</taxon>
        <taxon>Cnuella</taxon>
    </lineage>
</organism>
<sequence>MKLTQHPTLKNFYHNAGTKLAVFSANTAAAEFDLATAFDSTAFDFIVFFFRTDTPDFDKVRVEFSSVVAAGIRKILWLDEFTSAGARNAQAINVMSKSNVVQGYAVVFGSTDNQVAISRNDNKATIKFLDGNLNVLVAGGKEHTFLAHNTTALESMAVFTSAVIPLSNLAKISGTKTSIANNFGSLCFTAAKPKNGTLVQPTIPFIQDDKGEMKLRSYHFFDHEDYGKDSQLVVTLFPYDSVSNEKDDYSSFMETVRSTHVTTNIPNEFAQKTKTSFKDGNFVSRLSFTEVLAGDKSTRNFFFIPEDAQQLQMANEGKNTLLGFSGTERVDNKMIIQFRESENVRYDDREIQFMPHGNSRTVFTTLVNRTDYHTDSEKSPLFDNVEKTGDSPTLEVAYSAIPVKNLENIELPFIPTFTFTGRRDLLELEKAFSKYRIKKVKAAALRPGPREIDTKQFVTPQGFLRNAGKLDFIKGPKKEDGLKAKDRTEANDIPFQFSVDGVTATSDFNLSLCREDVFFVLTPRMLKGQLEKIIVFFELKKFKIDLDVFTAAADTEDTIIIFKFSKRSFIDLLNDRESWSNFGNYKPADYQRLIDSITSKSEFPNTPDYAYFNNTIKVDPKWNGVIVLNIPLNNKQLPTIFDGLSASQVLQSSTGTAKPGDQLQFKTGLRFQYIAFPVNKTGIEDGSVAIRSTSFYGIIDYDLLNKPDGSVSEDYKTASKHFEDDRAKIKTHKFLLTKLLVRFENSEIRNFKSFAFLQVPNLFENDVEFDKIKFEHEIPASDVKPNLIRLEGQYQKNSAGNDEFNFSAKQNLVIKFRDGNLLDNITVTKISFSFSEGTKEYRFDIDAKAGLGAWSRMDLFSVDDLHFQNIGLKFSLDGLKLPSIKFDLSRLLVFPKISFNGKGLLSSFPIRFSHFEIFKLRRKSKKEIEIDYDYFTFPDFEVPDIDIGCFASMFSFIFDFDLGTLGNLGALKALKGKFCLGWTLKKGFAIGIKLDGPSSDGLHLDLFGALKLDIKKLEFCKAGEQFLIRILDARLKIFSIDLPPEDKTFSAVIFAHPGEKIAWLMSYVKGTDPNPTNNKLLLGIGQRVGLDGVENMRLVKDGIEQIKNVFNPEIKVCGQGVPPVYRPERNWLIGSEALLPEKWPLELQFIFNDPVLYGIHLGFKNGLLAGFNIDILYKKLSENLGVYSTEIQLPDAIRSHDTGGAYFRLPNIGIDIYTNGDWKTDIGFPRTSDDWSRSGFLQLRTVPPFVGWFGFYLMRSRTASLTLFKGFIDDAYSRKHLNIIQAGFAMRVGLGAYIDGGIFYVGASITVYGILEGAFAFENQTGLATMFPDHFAIMGRVGAIAELVGYVDFFIIKASIRISLRAEFGMLLVYLSKPGNVLNPSKPGQGKGIQPVKVYIEGEVKVRVSIKIGCVKIHLSFRAFVRFEYTIGGGGSSQKLARKQANRFLPETSASPIEVTINGITDVPMIYMPAFSKINESGSVEQLLMLHSFSIPFFGLKKDGDRIVFSKKNFIKNKVLQPFFNNLVTGLSAQSIAGANTYETLRAVLIGNDVKGTAGADVRINIKLPNYRPVFIKGINSTDKATVVNILKNYFLLDDTEIDLGPGPTCKPIVDSFVHALIPAPVVCKIKIADANGISIHETTEKFGLTVKGLVSGDVTSTIRPIMKKESDLQYMEAFYDDYKTQFLDRTNNIAKLADPEHDIRENVMVPEFFTLAALLTLETFFNQVNPKQKNGEAVNPAISIDNGGIFHYEYQIKDENSEEQTVTGTWDPKDSLEDIIGQLNYFYNSGLRLPEVAQAIATKAIYAVLEQQETITPLAAGPDPATVSILLDDQDITNEVFGESPASRRDNISDMGKFISGFETAGFLEKLRDEFDAAGPKFTSPFSLLPVTIGVQTGRLNIESSGVVEGRFFELPARLSQHGTLSSLYSYAVKFADVKQTTDAGAVTLNVFNCLNVEVKIKRHTNRVVEIVNVYADELNLIYTLHREQFDIDGIDLYYKPVENDPKQPVRLLRLINTVGTILKTNLSPRTSPPLFETLAKARKEDENNRNFWEDSNKDRKHFIKLLWEAVTTNTGGYFIVLDKDFDAMLPEGSTEETMIVSFSTTSAEVPRNFNCFRLPFNQTVFDGLDQKTHYLYLDKILLDKKAVQEYHPVIPAHSLGFEVFRDRTKNPKSNYLQYLPLEFNLQESGGKVILDKQRILPIMPTSVLDKDGNPVTDQYKYEHISPLNVMDRTITGDDLPAFYAELNNVKRYETVGKKYKLEYDIRDVHGYRIAAKGEKPIGAATYTHFYFDKLVPVESWPLTKLGYWFDNWEKEKNILSWKVSCNSDIREVLDLAAIERTGKDFKYKLGDEIEREDVEKLKLIIPGVLNNLYTILAQLTDARTIVTLSNYKGTKTVKEELRKKIESITLLLQSIIETKHMPTENVVAIDAFSVETNPADSVKNLHAISISISRPLENTLAAKEAAELFGYDEKIISDPDQTWDFATTHSCESEIAHLNPADNARSSVHDLNDAIRLGTKLKFDTTHPDDPQKVQMAAWSLGISSNNITQKRVLFVINEAGLSQLRAENTDADGAFDENKCYFGIRPFSNKLFSGEYSPRVAGLPSEVFTNIDLDKSLRIVLNKMDELLQANFISAQVKTGQDAEKDLFEQLIAVKRKLAKTQLREKLDWVMQEQEVGDAIKTEFGNLLLERLNNFYDYDGVISTAITTPVDLSGNRLTLSLDTQAGYKLVSSKIDESKKWSVLFDQREPTDISFDVLPRVTHIEFDITPTTGSEEIEHSTWIQLIRPAQFENSYKVTGWHRIIREFPDKPVILQHSADQKFTDGQPQAAEWDIEALGKWIYQLEIKDTYQKGDRIKGNITLATQVAKFLMAAAGIENFIAYWSARIISQGAAFDWKPFVTDLHLQFSTLAFESKEAATKTAQHSFELRKVAAAEWSIADEHSIPGATITFHDGAGKPHIQVGDFNVFKAGENIISVQVDVRVVRNSDVKNEEFLYETEKVEPASPATPHIRYFNRILLREKTFAEKVFTDEVIANPYKSTARYYMATGDVADQDMPLPSLPLQQIECTQGSRPAVIDDLFKKHSNGHASFSLTVYNKSTDETELPVFYADTIYKK</sequence>
<dbReference type="OrthoDB" id="8248741at2"/>
<reference evidence="1 2" key="1">
    <citation type="submission" date="2016-11" db="EMBL/GenBank/DDBJ databases">
        <authorList>
            <person name="Jaros S."/>
            <person name="Januszkiewicz K."/>
            <person name="Wedrychowicz H."/>
        </authorList>
    </citation>
    <scope>NUCLEOTIDE SEQUENCE [LARGE SCALE GENOMIC DNA]</scope>
    <source>
        <strain evidence="1 2">DSM 26897</strain>
    </source>
</reference>
<evidence type="ECO:0000313" key="2">
    <source>
        <dbReference type="Proteomes" id="UP000184368"/>
    </source>
</evidence>
<accession>A0A1M5CGN5</accession>
<dbReference type="Proteomes" id="UP000184368">
    <property type="component" value="Unassembled WGS sequence"/>
</dbReference>
<dbReference type="STRING" id="1302690.BUE76_07825"/>
<keyword evidence="2" id="KW-1185">Reference proteome</keyword>
<protein>
    <recommendedName>
        <fullName evidence="3">LysM domain-containing protein</fullName>
    </recommendedName>
</protein>
<dbReference type="RefSeq" id="WP_073043758.1">
    <property type="nucleotide sequence ID" value="NZ_FQUO01000009.1"/>
</dbReference>
<name>A0A1M5CGN5_9BACT</name>
<proteinExistence type="predicted"/>
<gene>
    <name evidence="1" type="ORF">SAMN05444008_10966</name>
</gene>
<dbReference type="EMBL" id="FQUO01000009">
    <property type="protein sequence ID" value="SHF53888.1"/>
    <property type="molecule type" value="Genomic_DNA"/>
</dbReference>
<evidence type="ECO:0008006" key="3">
    <source>
        <dbReference type="Google" id="ProtNLM"/>
    </source>
</evidence>